<dbReference type="Proteomes" id="UP000501534">
    <property type="component" value="Chromosome"/>
</dbReference>
<dbReference type="KEGG" id="uru:DSM104443_02279"/>
<sequence length="93" mass="10293">MTLVPKTYAEIDGFVTMLVAACEDAAMNETLEMLLSAPDDRRKAVIRELLERFRTSGVPQSLHDAFVCLLDDAVAGKAYEVIFQCKRGERGAI</sequence>
<gene>
    <name evidence="1" type="ORF">DSM104443_02279</name>
</gene>
<accession>A0A6M4GVK0</accession>
<keyword evidence="2" id="KW-1185">Reference proteome</keyword>
<dbReference type="EMBL" id="CP053069">
    <property type="protein sequence ID" value="QJR11206.1"/>
    <property type="molecule type" value="Genomic_DNA"/>
</dbReference>
<evidence type="ECO:0000313" key="1">
    <source>
        <dbReference type="EMBL" id="QJR11206.1"/>
    </source>
</evidence>
<evidence type="ECO:0000313" key="2">
    <source>
        <dbReference type="Proteomes" id="UP000501534"/>
    </source>
</evidence>
<protein>
    <submittedName>
        <fullName evidence="1">Uncharacterized protein</fullName>
    </submittedName>
</protein>
<proteinExistence type="predicted"/>
<dbReference type="RefSeq" id="WP_171092358.1">
    <property type="nucleotide sequence ID" value="NZ_CP053069.1"/>
</dbReference>
<name>A0A6M4GVK0_9PROT</name>
<dbReference type="AlphaFoldDB" id="A0A6M4GVK0"/>
<organism evidence="1 2">
    <name type="scientific">Usitatibacter rugosus</name>
    <dbReference type="NCBI Taxonomy" id="2732067"/>
    <lineage>
        <taxon>Bacteria</taxon>
        <taxon>Pseudomonadati</taxon>
        <taxon>Pseudomonadota</taxon>
        <taxon>Betaproteobacteria</taxon>
        <taxon>Nitrosomonadales</taxon>
        <taxon>Usitatibacteraceae</taxon>
        <taxon>Usitatibacter</taxon>
    </lineage>
</organism>
<reference evidence="1 2" key="1">
    <citation type="submission" date="2020-04" db="EMBL/GenBank/DDBJ databases">
        <title>Usitatibacter rugosus gen. nov., sp. nov. and Usitatibacter palustris sp. nov., novel members of Usitatibacteraceae fam. nov. within the order Nitrosomonadales isolated from soil.</title>
        <authorList>
            <person name="Huber K.J."/>
            <person name="Neumann-Schaal M."/>
            <person name="Geppert A."/>
            <person name="Luckner M."/>
            <person name="Wanner G."/>
            <person name="Overmann J."/>
        </authorList>
    </citation>
    <scope>NUCLEOTIDE SEQUENCE [LARGE SCALE GENOMIC DNA]</scope>
    <source>
        <strain evidence="1 2">0125_3</strain>
    </source>
</reference>